<dbReference type="RefSeq" id="WP_284259223.1">
    <property type="nucleotide sequence ID" value="NZ_BSOS01000088.1"/>
</dbReference>
<dbReference type="Proteomes" id="UP001156641">
    <property type="component" value="Unassembled WGS sequence"/>
</dbReference>
<sequence>MSEDARWKNGLAVVEQVYGAGSSALMQGQDGNPFVNETVSHLFGEIWSRPGLSMRDKRLLVIGATAMLGRSDLVAIQVAGAIVNGELTDEQLAEIPLLMLFYAGAGNSTALHQGIVAGKARAQDMKPV</sequence>
<evidence type="ECO:0000313" key="2">
    <source>
        <dbReference type="EMBL" id="GLR68377.1"/>
    </source>
</evidence>
<dbReference type="Gene3D" id="1.20.1290.10">
    <property type="entry name" value="AhpD-like"/>
    <property type="match status" value="1"/>
</dbReference>
<keyword evidence="3" id="KW-1185">Reference proteome</keyword>
<accession>A0ABQ6ACN5</accession>
<name>A0ABQ6ACN5_9PROT</name>
<dbReference type="SUPFAM" id="SSF69118">
    <property type="entry name" value="AhpD-like"/>
    <property type="match status" value="1"/>
</dbReference>
<feature type="domain" description="Carboxymuconolactone decarboxylase-like" evidence="1">
    <location>
        <begin position="39"/>
        <end position="108"/>
    </location>
</feature>
<evidence type="ECO:0000313" key="3">
    <source>
        <dbReference type="Proteomes" id="UP001156641"/>
    </source>
</evidence>
<dbReference type="EMBL" id="BSOS01000088">
    <property type="protein sequence ID" value="GLR68377.1"/>
    <property type="molecule type" value="Genomic_DNA"/>
</dbReference>
<organism evidence="2 3">
    <name type="scientific">Acidocella aquatica</name>
    <dbReference type="NCBI Taxonomy" id="1922313"/>
    <lineage>
        <taxon>Bacteria</taxon>
        <taxon>Pseudomonadati</taxon>
        <taxon>Pseudomonadota</taxon>
        <taxon>Alphaproteobacteria</taxon>
        <taxon>Acetobacterales</taxon>
        <taxon>Acidocellaceae</taxon>
        <taxon>Acidocella</taxon>
    </lineage>
</organism>
<dbReference type="Pfam" id="PF02627">
    <property type="entry name" value="CMD"/>
    <property type="match status" value="1"/>
</dbReference>
<comment type="caution">
    <text evidence="2">The sequence shown here is derived from an EMBL/GenBank/DDBJ whole genome shotgun (WGS) entry which is preliminary data.</text>
</comment>
<gene>
    <name evidence="2" type="ORF">GCM10010909_30580</name>
</gene>
<proteinExistence type="predicted"/>
<protein>
    <recommendedName>
        <fullName evidence="1">Carboxymuconolactone decarboxylase-like domain-containing protein</fullName>
    </recommendedName>
</protein>
<reference evidence="3" key="1">
    <citation type="journal article" date="2019" name="Int. J. Syst. Evol. Microbiol.">
        <title>The Global Catalogue of Microorganisms (GCM) 10K type strain sequencing project: providing services to taxonomists for standard genome sequencing and annotation.</title>
        <authorList>
            <consortium name="The Broad Institute Genomics Platform"/>
            <consortium name="The Broad Institute Genome Sequencing Center for Infectious Disease"/>
            <person name="Wu L."/>
            <person name="Ma J."/>
        </authorList>
    </citation>
    <scope>NUCLEOTIDE SEQUENCE [LARGE SCALE GENOMIC DNA]</scope>
    <source>
        <strain evidence="3">NBRC 112502</strain>
    </source>
</reference>
<dbReference type="InterPro" id="IPR029032">
    <property type="entry name" value="AhpD-like"/>
</dbReference>
<dbReference type="PANTHER" id="PTHR33570">
    <property type="entry name" value="4-CARBOXYMUCONOLACTONE DECARBOXYLASE FAMILY PROTEIN"/>
    <property type="match status" value="1"/>
</dbReference>
<dbReference type="InterPro" id="IPR052512">
    <property type="entry name" value="4CMD/NDH-1_regulator"/>
</dbReference>
<evidence type="ECO:0000259" key="1">
    <source>
        <dbReference type="Pfam" id="PF02627"/>
    </source>
</evidence>
<dbReference type="InterPro" id="IPR003779">
    <property type="entry name" value="CMD-like"/>
</dbReference>
<dbReference type="PANTHER" id="PTHR33570:SF2">
    <property type="entry name" value="CARBOXYMUCONOLACTONE DECARBOXYLASE-LIKE DOMAIN-CONTAINING PROTEIN"/>
    <property type="match status" value="1"/>
</dbReference>